<organism evidence="3 4">
    <name type="scientific">Monoraphidium neglectum</name>
    <dbReference type="NCBI Taxonomy" id="145388"/>
    <lineage>
        <taxon>Eukaryota</taxon>
        <taxon>Viridiplantae</taxon>
        <taxon>Chlorophyta</taxon>
        <taxon>core chlorophytes</taxon>
        <taxon>Chlorophyceae</taxon>
        <taxon>CS clade</taxon>
        <taxon>Sphaeropleales</taxon>
        <taxon>Selenastraceae</taxon>
        <taxon>Monoraphidium</taxon>
    </lineage>
</organism>
<evidence type="ECO:0000313" key="3">
    <source>
        <dbReference type="EMBL" id="KIY92259.1"/>
    </source>
</evidence>
<dbReference type="PANTHER" id="PTHR45728">
    <property type="entry name" value="ACETYL-COA CARBOXYLASE, ISOFORM A"/>
    <property type="match status" value="1"/>
</dbReference>
<evidence type="ECO:0000313" key="4">
    <source>
        <dbReference type="Proteomes" id="UP000054498"/>
    </source>
</evidence>
<dbReference type="PANTHER" id="PTHR45728:SF3">
    <property type="entry name" value="ACETYL-COA CARBOXYLASE"/>
    <property type="match status" value="1"/>
</dbReference>
<accession>A0A0D2LJV6</accession>
<gene>
    <name evidence="3" type="ORF">MNEG_15704</name>
</gene>
<keyword evidence="4" id="KW-1185">Reference proteome</keyword>
<feature type="region of interest" description="Disordered" evidence="1">
    <location>
        <begin position="300"/>
        <end position="330"/>
    </location>
</feature>
<proteinExistence type="predicted"/>
<dbReference type="GO" id="GO:0006633">
    <property type="term" value="P:fatty acid biosynthetic process"/>
    <property type="evidence" value="ECO:0007669"/>
    <property type="project" value="InterPro"/>
</dbReference>
<dbReference type="GO" id="GO:0005524">
    <property type="term" value="F:ATP binding"/>
    <property type="evidence" value="ECO:0007669"/>
    <property type="project" value="InterPro"/>
</dbReference>
<dbReference type="KEGG" id="mng:MNEG_15704"/>
<name>A0A0D2LJV6_9CHLO</name>
<dbReference type="OrthoDB" id="196847at2759"/>
<sequence length="330" mass="34236">MLAHHLPCPGGALWRTAADRRLVSISGGKVVAAWIYDDPRLANTSHARHQGGAFLVVPSLAELEGALPAVAHAMSALGTDCAGGTLHVAVCGSDAVKLSPGAEQLLAGGALGAAEPGAKVFSSAELISHDAPAAAAAHGNGNGAAALARGAGMGPQEKARRVAAAVADAKATLRRLQVATVSVLAPGMSTMPLRSGFVWDEAADCFKYDPFLRQVEGPVARLLELDKLSSQQVAYTPSRNRQWHMYACSDREPRGPELKRLFLRGQVRQLGHPALLAAQYSGNTPAVAAAAVKELEEALPPSRGARVPLAARAPALRPPPTPRRGSPFSP</sequence>
<dbReference type="STRING" id="145388.A0A0D2LJV6"/>
<feature type="compositionally biased region" description="Low complexity" evidence="1">
    <location>
        <begin position="300"/>
        <end position="315"/>
    </location>
</feature>
<dbReference type="Proteomes" id="UP000054498">
    <property type="component" value="Unassembled WGS sequence"/>
</dbReference>
<dbReference type="GO" id="GO:0003989">
    <property type="term" value="F:acetyl-CoA carboxylase activity"/>
    <property type="evidence" value="ECO:0007669"/>
    <property type="project" value="InterPro"/>
</dbReference>
<dbReference type="RefSeq" id="XP_013891279.1">
    <property type="nucleotide sequence ID" value="XM_014035825.1"/>
</dbReference>
<dbReference type="Pfam" id="PF08326">
    <property type="entry name" value="ACC_central"/>
    <property type="match status" value="1"/>
</dbReference>
<dbReference type="InterPro" id="IPR049076">
    <property type="entry name" value="ACCA"/>
</dbReference>
<reference evidence="3 4" key="1">
    <citation type="journal article" date="2013" name="BMC Genomics">
        <title>Reconstruction of the lipid metabolism for the microalga Monoraphidium neglectum from its genome sequence reveals characteristics suitable for biofuel production.</title>
        <authorList>
            <person name="Bogen C."/>
            <person name="Al-Dilaimi A."/>
            <person name="Albersmeier A."/>
            <person name="Wichmann J."/>
            <person name="Grundmann M."/>
            <person name="Rupp O."/>
            <person name="Lauersen K.J."/>
            <person name="Blifernez-Klassen O."/>
            <person name="Kalinowski J."/>
            <person name="Goesmann A."/>
            <person name="Mussgnug J.H."/>
            <person name="Kruse O."/>
        </authorList>
    </citation>
    <scope>NUCLEOTIDE SEQUENCE [LARGE SCALE GENOMIC DNA]</scope>
    <source>
        <strain evidence="3 4">SAG 48.87</strain>
    </source>
</reference>
<evidence type="ECO:0000259" key="2">
    <source>
        <dbReference type="Pfam" id="PF08326"/>
    </source>
</evidence>
<dbReference type="EMBL" id="KK105797">
    <property type="protein sequence ID" value="KIY92259.1"/>
    <property type="molecule type" value="Genomic_DNA"/>
</dbReference>
<feature type="domain" description="Acetyl-CoA carboxylase central" evidence="2">
    <location>
        <begin position="157"/>
        <end position="269"/>
    </location>
</feature>
<dbReference type="InterPro" id="IPR013537">
    <property type="entry name" value="AcCoA_COase_cen"/>
</dbReference>
<evidence type="ECO:0000256" key="1">
    <source>
        <dbReference type="SAM" id="MobiDB-lite"/>
    </source>
</evidence>
<dbReference type="GeneID" id="25733392"/>
<dbReference type="AlphaFoldDB" id="A0A0D2LJV6"/>
<protein>
    <recommendedName>
        <fullName evidence="2">Acetyl-CoA carboxylase central domain-containing protein</fullName>
    </recommendedName>
</protein>